<organism evidence="1 2">
    <name type="scientific">Scortum barcoo</name>
    <name type="common">barcoo grunter</name>
    <dbReference type="NCBI Taxonomy" id="214431"/>
    <lineage>
        <taxon>Eukaryota</taxon>
        <taxon>Metazoa</taxon>
        <taxon>Chordata</taxon>
        <taxon>Craniata</taxon>
        <taxon>Vertebrata</taxon>
        <taxon>Euteleostomi</taxon>
        <taxon>Actinopterygii</taxon>
        <taxon>Neopterygii</taxon>
        <taxon>Teleostei</taxon>
        <taxon>Neoteleostei</taxon>
        <taxon>Acanthomorphata</taxon>
        <taxon>Eupercaria</taxon>
        <taxon>Centrarchiformes</taxon>
        <taxon>Terapontoidei</taxon>
        <taxon>Terapontidae</taxon>
        <taxon>Scortum</taxon>
    </lineage>
</organism>
<evidence type="ECO:0000313" key="2">
    <source>
        <dbReference type="Proteomes" id="UP000831701"/>
    </source>
</evidence>
<reference evidence="1" key="1">
    <citation type="submission" date="2022-04" db="EMBL/GenBank/DDBJ databases">
        <title>Jade perch genome.</title>
        <authorList>
            <person name="Chao B."/>
        </authorList>
    </citation>
    <scope>NUCLEOTIDE SEQUENCE</scope>
    <source>
        <strain evidence="1">CB-2022</strain>
    </source>
</reference>
<dbReference type="Proteomes" id="UP000831701">
    <property type="component" value="Chromosome 21"/>
</dbReference>
<protein>
    <submittedName>
        <fullName evidence="1">Uncharacterized protein</fullName>
    </submittedName>
</protein>
<dbReference type="EMBL" id="CM041551">
    <property type="protein sequence ID" value="KAI3354917.1"/>
    <property type="molecule type" value="Genomic_DNA"/>
</dbReference>
<comment type="caution">
    <text evidence="1">The sequence shown here is derived from an EMBL/GenBank/DDBJ whole genome shotgun (WGS) entry which is preliminary data.</text>
</comment>
<keyword evidence="2" id="KW-1185">Reference proteome</keyword>
<sequence>MLKHVFRLHGLPVDVVSDRGPQFTSIFWREFCALVGASASLSSGFHPQSNGQTERMNQELETPSLHGLTAPVILVTTAPVGGICSQHTDLLCHWTFSFSSAPTASSPPCSLTWKRRFPARQCKLSSAAVAGHGLKLELLFSAPLTGTQRLPTARRSQAPTRPKGVALHTGPTPTSRVKKAGA</sequence>
<proteinExistence type="predicted"/>
<gene>
    <name evidence="1" type="ORF">L3Q82_004716</name>
</gene>
<evidence type="ECO:0000313" key="1">
    <source>
        <dbReference type="EMBL" id="KAI3354917.1"/>
    </source>
</evidence>
<accession>A0ACB8VH24</accession>
<name>A0ACB8VH24_9TELE</name>